<dbReference type="InterPro" id="IPR036249">
    <property type="entry name" value="Thioredoxin-like_sf"/>
</dbReference>
<dbReference type="InterPro" id="IPR000866">
    <property type="entry name" value="AhpC/TSA"/>
</dbReference>
<dbReference type="GO" id="GO:0016491">
    <property type="term" value="F:oxidoreductase activity"/>
    <property type="evidence" value="ECO:0007669"/>
    <property type="project" value="InterPro"/>
</dbReference>
<dbReference type="PANTHER" id="PTHR42852">
    <property type="entry name" value="THIOL:DISULFIDE INTERCHANGE PROTEIN DSBE"/>
    <property type="match status" value="1"/>
</dbReference>
<dbReference type="AlphaFoldDB" id="A0A1J5QMG4"/>
<accession>A0A1J5QMG4</accession>
<dbReference type="EMBL" id="MLJW01000594">
    <property type="protein sequence ID" value="OIQ84753.1"/>
    <property type="molecule type" value="Genomic_DNA"/>
</dbReference>
<organism evidence="2">
    <name type="scientific">mine drainage metagenome</name>
    <dbReference type="NCBI Taxonomy" id="410659"/>
    <lineage>
        <taxon>unclassified sequences</taxon>
        <taxon>metagenomes</taxon>
        <taxon>ecological metagenomes</taxon>
    </lineage>
</organism>
<dbReference type="PROSITE" id="PS51352">
    <property type="entry name" value="THIOREDOXIN_2"/>
    <property type="match status" value="1"/>
</dbReference>
<gene>
    <name evidence="2" type="primary">stoA_4</name>
    <name evidence="2" type="ORF">GALL_334310</name>
</gene>
<dbReference type="SUPFAM" id="SSF52833">
    <property type="entry name" value="Thioredoxin-like"/>
    <property type="match status" value="1"/>
</dbReference>
<dbReference type="GO" id="GO:0016209">
    <property type="term" value="F:antioxidant activity"/>
    <property type="evidence" value="ECO:0007669"/>
    <property type="project" value="InterPro"/>
</dbReference>
<feature type="domain" description="Thioredoxin" evidence="1">
    <location>
        <begin position="25"/>
        <end position="166"/>
    </location>
</feature>
<protein>
    <submittedName>
        <fullName evidence="2">Sporulation thiol-disulfide oxidoreductase A</fullName>
    </submittedName>
</protein>
<sequence>MKIYVYISLVFLLVFLGTAAEAAGLVTGKAAPAYEIRTISGAPITPATARGRVLIVHLWATWCEECRKEMPEIEEFYRRHHAQGVDVVAISLDDKSEMEAVRQAMSSFSFPAAMESDSDLHRFGRVWRVPLTFIIDQRGILRHNGWEGDPMVDTSMLEKVVTPLLTTPVSN</sequence>
<evidence type="ECO:0000259" key="1">
    <source>
        <dbReference type="PROSITE" id="PS51352"/>
    </source>
</evidence>
<comment type="caution">
    <text evidence="2">The sequence shown here is derived from an EMBL/GenBank/DDBJ whole genome shotgun (WGS) entry which is preliminary data.</text>
</comment>
<name>A0A1J5QMG4_9ZZZZ</name>
<evidence type="ECO:0000313" key="2">
    <source>
        <dbReference type="EMBL" id="OIQ84753.1"/>
    </source>
</evidence>
<dbReference type="Pfam" id="PF00578">
    <property type="entry name" value="AhpC-TSA"/>
    <property type="match status" value="1"/>
</dbReference>
<dbReference type="CDD" id="cd02966">
    <property type="entry name" value="TlpA_like_family"/>
    <property type="match status" value="1"/>
</dbReference>
<proteinExistence type="predicted"/>
<dbReference type="PANTHER" id="PTHR42852:SF17">
    <property type="entry name" value="THIOREDOXIN-LIKE PROTEIN HI_1115"/>
    <property type="match status" value="1"/>
</dbReference>
<dbReference type="InterPro" id="IPR013766">
    <property type="entry name" value="Thioredoxin_domain"/>
</dbReference>
<reference evidence="2" key="1">
    <citation type="submission" date="2016-10" db="EMBL/GenBank/DDBJ databases">
        <title>Sequence of Gallionella enrichment culture.</title>
        <authorList>
            <person name="Poehlein A."/>
            <person name="Muehling M."/>
            <person name="Daniel R."/>
        </authorList>
    </citation>
    <scope>NUCLEOTIDE SEQUENCE</scope>
</reference>
<dbReference type="Gene3D" id="3.40.30.10">
    <property type="entry name" value="Glutaredoxin"/>
    <property type="match status" value="1"/>
</dbReference>
<dbReference type="InterPro" id="IPR050553">
    <property type="entry name" value="Thioredoxin_ResA/DsbE_sf"/>
</dbReference>